<dbReference type="AlphaFoldDB" id="A0A7S4NGR2"/>
<evidence type="ECO:0000313" key="1">
    <source>
        <dbReference type="EMBL" id="CAE2286909.1"/>
    </source>
</evidence>
<gene>
    <name evidence="1" type="ORF">NAES01612_LOCUS4582</name>
</gene>
<name>A0A7S4NGR2_9EUKA</name>
<organism evidence="1">
    <name type="scientific">Paramoeba aestuarina</name>
    <dbReference type="NCBI Taxonomy" id="180227"/>
    <lineage>
        <taxon>Eukaryota</taxon>
        <taxon>Amoebozoa</taxon>
        <taxon>Discosea</taxon>
        <taxon>Flabellinia</taxon>
        <taxon>Dactylopodida</taxon>
        <taxon>Paramoebidae</taxon>
        <taxon>Paramoeba</taxon>
    </lineage>
</organism>
<protein>
    <submittedName>
        <fullName evidence="1">Uncharacterized protein</fullName>
    </submittedName>
</protein>
<reference evidence="1" key="1">
    <citation type="submission" date="2021-01" db="EMBL/GenBank/DDBJ databases">
        <authorList>
            <person name="Corre E."/>
            <person name="Pelletier E."/>
            <person name="Niang G."/>
            <person name="Scheremetjew M."/>
            <person name="Finn R."/>
            <person name="Kale V."/>
            <person name="Holt S."/>
            <person name="Cochrane G."/>
            <person name="Meng A."/>
            <person name="Brown T."/>
            <person name="Cohen L."/>
        </authorList>
    </citation>
    <scope>NUCLEOTIDE SEQUENCE</scope>
    <source>
        <strain evidence="1">SoJaBio B1-5/56/2</strain>
    </source>
</reference>
<proteinExistence type="predicted"/>
<dbReference type="EMBL" id="HBKR01006976">
    <property type="protein sequence ID" value="CAE2286909.1"/>
    <property type="molecule type" value="Transcribed_RNA"/>
</dbReference>
<accession>A0A7S4NGR2</accession>
<sequence>MKEIIEKHTRFLISNSPCEGESISFLLPLLSAALCDSSPPEEQLDLKIFKEGVYDSQDELDNCQQIFVDGLGFEDDFVTVSQTVVLKTKKNIYFFERYCQPEMTTWKKVIIEIPKRNKSEPERKRKERDRESSN</sequence>